<dbReference type="STRING" id="1437609.BCAL_0245"/>
<accession>A0A087ACZ0</accession>
<comment type="caution">
    <text evidence="1">The sequence shown here is derived from an EMBL/GenBank/DDBJ whole genome shotgun (WGS) entry which is preliminary data.</text>
</comment>
<reference evidence="1 2" key="1">
    <citation type="submission" date="2014-03" db="EMBL/GenBank/DDBJ databases">
        <title>Genomics of Bifidobacteria.</title>
        <authorList>
            <person name="Ventura M."/>
            <person name="Milani C."/>
            <person name="Lugli G.A."/>
        </authorList>
    </citation>
    <scope>NUCLEOTIDE SEQUENCE [LARGE SCALE GENOMIC DNA]</scope>
    <source>
        <strain evidence="1 2">DSM 23973</strain>
    </source>
</reference>
<protein>
    <submittedName>
        <fullName evidence="1">Uncharacterized protein</fullName>
    </submittedName>
</protein>
<dbReference type="AlphaFoldDB" id="A0A087ACZ0"/>
<dbReference type="EMBL" id="JGYS01000001">
    <property type="protein sequence ID" value="KFI56640.1"/>
    <property type="molecule type" value="Genomic_DNA"/>
</dbReference>
<dbReference type="OrthoDB" id="3226815at2"/>
<dbReference type="eggNOG" id="ENOG5031V9H">
    <property type="taxonomic scope" value="Bacteria"/>
</dbReference>
<name>A0A087ACZ0_9BIFI</name>
<proteinExistence type="predicted"/>
<dbReference type="RefSeq" id="WP_043163699.1">
    <property type="nucleotide sequence ID" value="NZ_JDUV01000001.1"/>
</dbReference>
<sequence>MTASDENIRRWSELFGRDVDHQYVSADLIGRSTALIETIGGHALDRGFTVREPCARLFAKAKQARWSWPHIVVGTEDGHMLSFHLSERSRHGTEAKTRTLEDRRMADDAPIWKAQRSTRFAPTGVMTIRVDSDMAHYRLKTSKDTVNTPVETRVPNLFDALTGEMVRCREVRRRTAEERRRSAAAKHDFRRERMYAALCEDVSRHDRLQRQRSYLDKVECSLAQRTYDDAAEQEGMLRDINAMRACIDEQDPLVAGDLAWMRQPEPSESEVFTYAHRTPHRNGNRPSGFFD</sequence>
<dbReference type="Proteomes" id="UP000029072">
    <property type="component" value="Unassembled WGS sequence"/>
</dbReference>
<gene>
    <name evidence="1" type="ORF">BCAL_0245</name>
</gene>
<evidence type="ECO:0000313" key="2">
    <source>
        <dbReference type="Proteomes" id="UP000029072"/>
    </source>
</evidence>
<evidence type="ECO:0000313" key="1">
    <source>
        <dbReference type="EMBL" id="KFI56640.1"/>
    </source>
</evidence>
<organism evidence="1 2">
    <name type="scientific">Bifidobacterium callitrichos DSM 23973</name>
    <dbReference type="NCBI Taxonomy" id="1437609"/>
    <lineage>
        <taxon>Bacteria</taxon>
        <taxon>Bacillati</taxon>
        <taxon>Actinomycetota</taxon>
        <taxon>Actinomycetes</taxon>
        <taxon>Bifidobacteriales</taxon>
        <taxon>Bifidobacteriaceae</taxon>
        <taxon>Bifidobacterium</taxon>
    </lineage>
</organism>